<accession>A0A8J1XLW7</accession>
<gene>
    <name evidence="1" type="ORF">OFUS_LOCUS4515</name>
</gene>
<dbReference type="Proteomes" id="UP000749559">
    <property type="component" value="Unassembled WGS sequence"/>
</dbReference>
<keyword evidence="2" id="KW-1185">Reference proteome</keyword>
<evidence type="ECO:0000313" key="1">
    <source>
        <dbReference type="EMBL" id="CAH1777484.1"/>
    </source>
</evidence>
<comment type="caution">
    <text evidence="1">The sequence shown here is derived from an EMBL/GenBank/DDBJ whole genome shotgun (WGS) entry which is preliminary data.</text>
</comment>
<name>A0A8J1XLW7_OWEFU</name>
<dbReference type="EMBL" id="CAIIXF020000002">
    <property type="protein sequence ID" value="CAH1777484.1"/>
    <property type="molecule type" value="Genomic_DNA"/>
</dbReference>
<dbReference type="AlphaFoldDB" id="A0A8J1XLW7"/>
<sequence length="205" mass="23124">MKNISIAVAVALACIIAVTFAKNIEETETQENAISAEEAQKNLELIEYYVNKTKLSPYSKFIVESGLKRIKRAGGTRGDNTHWCCKEDPVYNKEYHTRAVRELVPVTKTRRGSGKCGFGGWSRCTRDETYTTGEVHYKQVVDTREVTAAEWVNGCPDRKIVCCKGFILNKFVNNCMTNAELDELLKILHRNEAALPLLERFGQGK</sequence>
<evidence type="ECO:0000313" key="2">
    <source>
        <dbReference type="Proteomes" id="UP000749559"/>
    </source>
</evidence>
<protein>
    <submittedName>
        <fullName evidence="1">Uncharacterized protein</fullName>
    </submittedName>
</protein>
<organism evidence="1 2">
    <name type="scientific">Owenia fusiformis</name>
    <name type="common">Polychaete worm</name>
    <dbReference type="NCBI Taxonomy" id="6347"/>
    <lineage>
        <taxon>Eukaryota</taxon>
        <taxon>Metazoa</taxon>
        <taxon>Spiralia</taxon>
        <taxon>Lophotrochozoa</taxon>
        <taxon>Annelida</taxon>
        <taxon>Polychaeta</taxon>
        <taxon>Sedentaria</taxon>
        <taxon>Canalipalpata</taxon>
        <taxon>Sabellida</taxon>
        <taxon>Oweniida</taxon>
        <taxon>Oweniidae</taxon>
        <taxon>Owenia</taxon>
    </lineage>
</organism>
<proteinExistence type="predicted"/>
<reference evidence="1" key="1">
    <citation type="submission" date="2022-03" db="EMBL/GenBank/DDBJ databases">
        <authorList>
            <person name="Martin C."/>
        </authorList>
    </citation>
    <scope>NUCLEOTIDE SEQUENCE</scope>
</reference>